<name>A0A0F9DFW5_9ZZZZ</name>
<organism evidence="1">
    <name type="scientific">marine sediment metagenome</name>
    <dbReference type="NCBI Taxonomy" id="412755"/>
    <lineage>
        <taxon>unclassified sequences</taxon>
        <taxon>metagenomes</taxon>
        <taxon>ecological metagenomes</taxon>
    </lineage>
</organism>
<proteinExistence type="predicted"/>
<protein>
    <recommendedName>
        <fullName evidence="2">Class I SAM-dependent methyltransferase</fullName>
    </recommendedName>
</protein>
<sequence>MRVIFAIPDLRGTLQMECAQSLMHAQRMLDLKGIPHDLFTICGACISTARNSLVAMFMADKEATDLFFIDSDVGFDASAVLKILEREEHIVGGIYPLKRDAGGFPVQIKTEGGIPLGRDGLIEALFLPAGFMRIKREVFELLAKAYPELKYEESVVEVDSGAGQQAHDFFGMGSFGRKFRTEDYAFCQRWRDIGGQLWVYPNVDFQHVGRKVYTANYHEYLLNLPGGAKSNLKLTKALEIPGYMAPRELAWLAAEAKQHDLIVEFGSFLGRSTRVLADNTAGKVYAMDDWQTGIKPHWGPEVVLTENFEENLYRGFCLHLQEHIDSGKVIPIRINHAKINLLNDSLAFHREAFVFPAELLNGSKPDMIFIDGDHHYEPVKRDIVNGLAMLRSGGLLCGHDYDWKTVKQAVDELLPAATVVPGTSIWFCFTQGGKDERVPEKASVA</sequence>
<dbReference type="Pfam" id="PF13578">
    <property type="entry name" value="Methyltransf_24"/>
    <property type="match status" value="1"/>
</dbReference>
<evidence type="ECO:0008006" key="2">
    <source>
        <dbReference type="Google" id="ProtNLM"/>
    </source>
</evidence>
<dbReference type="InterPro" id="IPR029044">
    <property type="entry name" value="Nucleotide-diphossugar_trans"/>
</dbReference>
<dbReference type="Gene3D" id="3.40.50.150">
    <property type="entry name" value="Vaccinia Virus protein VP39"/>
    <property type="match status" value="1"/>
</dbReference>
<gene>
    <name evidence="1" type="ORF">LCGC14_2204670</name>
</gene>
<dbReference type="AlphaFoldDB" id="A0A0F9DFW5"/>
<dbReference type="EMBL" id="LAZR01029127">
    <property type="protein sequence ID" value="KKL60504.1"/>
    <property type="molecule type" value="Genomic_DNA"/>
</dbReference>
<accession>A0A0F9DFW5</accession>
<dbReference type="SUPFAM" id="SSF53335">
    <property type="entry name" value="S-adenosyl-L-methionine-dependent methyltransferases"/>
    <property type="match status" value="1"/>
</dbReference>
<comment type="caution">
    <text evidence="1">The sequence shown here is derived from an EMBL/GenBank/DDBJ whole genome shotgun (WGS) entry which is preliminary data.</text>
</comment>
<dbReference type="SUPFAM" id="SSF53448">
    <property type="entry name" value="Nucleotide-diphospho-sugar transferases"/>
    <property type="match status" value="1"/>
</dbReference>
<evidence type="ECO:0000313" key="1">
    <source>
        <dbReference type="EMBL" id="KKL60504.1"/>
    </source>
</evidence>
<reference evidence="1" key="1">
    <citation type="journal article" date="2015" name="Nature">
        <title>Complex archaea that bridge the gap between prokaryotes and eukaryotes.</title>
        <authorList>
            <person name="Spang A."/>
            <person name="Saw J.H."/>
            <person name="Jorgensen S.L."/>
            <person name="Zaremba-Niedzwiedzka K."/>
            <person name="Martijn J."/>
            <person name="Lind A.E."/>
            <person name="van Eijk R."/>
            <person name="Schleper C."/>
            <person name="Guy L."/>
            <person name="Ettema T.J."/>
        </authorList>
    </citation>
    <scope>NUCLEOTIDE SEQUENCE</scope>
</reference>
<dbReference type="InterPro" id="IPR029063">
    <property type="entry name" value="SAM-dependent_MTases_sf"/>
</dbReference>